<dbReference type="PROSITE" id="PS00678">
    <property type="entry name" value="WD_REPEATS_1"/>
    <property type="match status" value="1"/>
</dbReference>
<dbReference type="InterPro" id="IPR011047">
    <property type="entry name" value="Quinoprotein_ADH-like_sf"/>
</dbReference>
<evidence type="ECO:0000313" key="5">
    <source>
        <dbReference type="Proteomes" id="UP000054485"/>
    </source>
</evidence>
<dbReference type="InterPro" id="IPR015943">
    <property type="entry name" value="WD40/YVTN_repeat-like_dom_sf"/>
</dbReference>
<dbReference type="Pfam" id="PF00400">
    <property type="entry name" value="WD40"/>
    <property type="match status" value="5"/>
</dbReference>
<name>A0A0D0AYW3_9AGAM</name>
<dbReference type="HOGENOM" id="CLU_000288_57_18_1"/>
<dbReference type="EMBL" id="KN835480">
    <property type="protein sequence ID" value="KIK37018.1"/>
    <property type="molecule type" value="Genomic_DNA"/>
</dbReference>
<proteinExistence type="predicted"/>
<dbReference type="SUPFAM" id="SSF50998">
    <property type="entry name" value="Quinoprotein alcohol dehydrogenase-like"/>
    <property type="match status" value="1"/>
</dbReference>
<dbReference type="Gene3D" id="2.130.10.10">
    <property type="entry name" value="YVTN repeat-like/Quinoprotein amine dehydrogenase"/>
    <property type="match status" value="2"/>
</dbReference>
<feature type="repeat" description="WD" evidence="3">
    <location>
        <begin position="87"/>
        <end position="128"/>
    </location>
</feature>
<reference evidence="4 5" key="1">
    <citation type="submission" date="2014-04" db="EMBL/GenBank/DDBJ databases">
        <authorList>
            <consortium name="DOE Joint Genome Institute"/>
            <person name="Kuo A."/>
            <person name="Ruytinx J."/>
            <person name="Rineau F."/>
            <person name="Colpaert J."/>
            <person name="Kohler A."/>
            <person name="Nagy L.G."/>
            <person name="Floudas D."/>
            <person name="Copeland A."/>
            <person name="Barry K.W."/>
            <person name="Cichocki N."/>
            <person name="Veneault-Fourrey C."/>
            <person name="LaButti K."/>
            <person name="Lindquist E.A."/>
            <person name="Lipzen A."/>
            <person name="Lundell T."/>
            <person name="Morin E."/>
            <person name="Murat C."/>
            <person name="Sun H."/>
            <person name="Tunlid A."/>
            <person name="Henrissat B."/>
            <person name="Grigoriev I.V."/>
            <person name="Hibbett D.S."/>
            <person name="Martin F."/>
            <person name="Nordberg H.P."/>
            <person name="Cantor M.N."/>
            <person name="Hua S.X."/>
        </authorList>
    </citation>
    <scope>NUCLEOTIDE SEQUENCE [LARGE SCALE GENOMIC DNA]</scope>
    <source>
        <strain evidence="4 5">UH-Slu-Lm8-n1</strain>
    </source>
</reference>
<dbReference type="InParanoid" id="A0A0D0AYW3"/>
<feature type="non-terminal residue" evidence="4">
    <location>
        <position position="1"/>
    </location>
</feature>
<sequence>HTSWVEGVAHLPGRRQIITCAVHDSLRLWDVESGAQIGEDWRDGSDLLTGVRSMALSPNGKMIVSGSRDNNNVRVWNVEARKVIAKWEGHTKFVGALSWSADSKQVLSGSWDGTARAWDVKSGKTVLVIKTGHEVVQVVIYSPDATKIATGGLNENAVKIWDAKTGELFKTLKHDHQVYSLAWTLEGKKLISGSFD</sequence>
<evidence type="ECO:0000256" key="2">
    <source>
        <dbReference type="ARBA" id="ARBA00022737"/>
    </source>
</evidence>
<evidence type="ECO:0000256" key="1">
    <source>
        <dbReference type="ARBA" id="ARBA00022574"/>
    </source>
</evidence>
<protein>
    <recommendedName>
        <fullName evidence="6">Anaphase-promoting complex subunit 4 WD40 domain-containing protein</fullName>
    </recommendedName>
</protein>
<gene>
    <name evidence="4" type="ORF">CY34DRAFT_65334</name>
</gene>
<dbReference type="InterPro" id="IPR001680">
    <property type="entry name" value="WD40_rpt"/>
</dbReference>
<keyword evidence="2" id="KW-0677">Repeat</keyword>
<dbReference type="Proteomes" id="UP000054485">
    <property type="component" value="Unassembled WGS sequence"/>
</dbReference>
<keyword evidence="1 3" id="KW-0853">WD repeat</keyword>
<dbReference type="PANTHER" id="PTHR19848:SF8">
    <property type="entry name" value="F-BOX AND WD REPEAT DOMAIN CONTAINING 7"/>
    <property type="match status" value="1"/>
</dbReference>
<feature type="non-terminal residue" evidence="4">
    <location>
        <position position="196"/>
    </location>
</feature>
<evidence type="ECO:0000256" key="3">
    <source>
        <dbReference type="PROSITE-ProRule" id="PRU00221"/>
    </source>
</evidence>
<feature type="repeat" description="WD" evidence="3">
    <location>
        <begin position="1"/>
        <end position="39"/>
    </location>
</feature>
<dbReference type="AlphaFoldDB" id="A0A0D0AYW3"/>
<dbReference type="SMART" id="SM00320">
    <property type="entry name" value="WD40"/>
    <property type="match status" value="4"/>
</dbReference>
<dbReference type="PROSITE" id="PS50082">
    <property type="entry name" value="WD_REPEATS_2"/>
    <property type="match status" value="2"/>
</dbReference>
<evidence type="ECO:0008006" key="6">
    <source>
        <dbReference type="Google" id="ProtNLM"/>
    </source>
</evidence>
<dbReference type="STRING" id="930992.A0A0D0AYW3"/>
<dbReference type="OrthoDB" id="2616995at2759"/>
<keyword evidence="5" id="KW-1185">Reference proteome</keyword>
<dbReference type="InterPro" id="IPR019775">
    <property type="entry name" value="WD40_repeat_CS"/>
</dbReference>
<dbReference type="PROSITE" id="PS50294">
    <property type="entry name" value="WD_REPEATS_REGION"/>
    <property type="match status" value="1"/>
</dbReference>
<dbReference type="PANTHER" id="PTHR19848">
    <property type="entry name" value="WD40 REPEAT PROTEIN"/>
    <property type="match status" value="1"/>
</dbReference>
<organism evidence="4 5">
    <name type="scientific">Suillus luteus UH-Slu-Lm8-n1</name>
    <dbReference type="NCBI Taxonomy" id="930992"/>
    <lineage>
        <taxon>Eukaryota</taxon>
        <taxon>Fungi</taxon>
        <taxon>Dikarya</taxon>
        <taxon>Basidiomycota</taxon>
        <taxon>Agaricomycotina</taxon>
        <taxon>Agaricomycetes</taxon>
        <taxon>Agaricomycetidae</taxon>
        <taxon>Boletales</taxon>
        <taxon>Suillineae</taxon>
        <taxon>Suillaceae</taxon>
        <taxon>Suillus</taxon>
    </lineage>
</organism>
<reference evidence="5" key="2">
    <citation type="submission" date="2015-01" db="EMBL/GenBank/DDBJ databases">
        <title>Evolutionary Origins and Diversification of the Mycorrhizal Mutualists.</title>
        <authorList>
            <consortium name="DOE Joint Genome Institute"/>
            <consortium name="Mycorrhizal Genomics Consortium"/>
            <person name="Kohler A."/>
            <person name="Kuo A."/>
            <person name="Nagy L.G."/>
            <person name="Floudas D."/>
            <person name="Copeland A."/>
            <person name="Barry K.W."/>
            <person name="Cichocki N."/>
            <person name="Veneault-Fourrey C."/>
            <person name="LaButti K."/>
            <person name="Lindquist E.A."/>
            <person name="Lipzen A."/>
            <person name="Lundell T."/>
            <person name="Morin E."/>
            <person name="Murat C."/>
            <person name="Riley R."/>
            <person name="Ohm R."/>
            <person name="Sun H."/>
            <person name="Tunlid A."/>
            <person name="Henrissat B."/>
            <person name="Grigoriev I.V."/>
            <person name="Hibbett D.S."/>
            <person name="Martin F."/>
        </authorList>
    </citation>
    <scope>NUCLEOTIDE SEQUENCE [LARGE SCALE GENOMIC DNA]</scope>
    <source>
        <strain evidence="5">UH-Slu-Lm8-n1</strain>
    </source>
</reference>
<accession>A0A0D0AYW3</accession>
<evidence type="ECO:0000313" key="4">
    <source>
        <dbReference type="EMBL" id="KIK37018.1"/>
    </source>
</evidence>